<comment type="caution">
    <text evidence="1">The sequence shown here is derived from an EMBL/GenBank/DDBJ whole genome shotgun (WGS) entry which is preliminary data.</text>
</comment>
<organism evidence="1 2">
    <name type="scientific">Canavalia gladiata</name>
    <name type="common">Sword bean</name>
    <name type="synonym">Dolichos gladiatus</name>
    <dbReference type="NCBI Taxonomy" id="3824"/>
    <lineage>
        <taxon>Eukaryota</taxon>
        <taxon>Viridiplantae</taxon>
        <taxon>Streptophyta</taxon>
        <taxon>Embryophyta</taxon>
        <taxon>Tracheophyta</taxon>
        <taxon>Spermatophyta</taxon>
        <taxon>Magnoliopsida</taxon>
        <taxon>eudicotyledons</taxon>
        <taxon>Gunneridae</taxon>
        <taxon>Pentapetalae</taxon>
        <taxon>rosids</taxon>
        <taxon>fabids</taxon>
        <taxon>Fabales</taxon>
        <taxon>Fabaceae</taxon>
        <taxon>Papilionoideae</taxon>
        <taxon>50 kb inversion clade</taxon>
        <taxon>NPAAA clade</taxon>
        <taxon>indigoferoid/millettioid clade</taxon>
        <taxon>Phaseoleae</taxon>
        <taxon>Canavalia</taxon>
    </lineage>
</organism>
<evidence type="ECO:0000313" key="1">
    <source>
        <dbReference type="EMBL" id="KAK7324204.1"/>
    </source>
</evidence>
<keyword evidence="2" id="KW-1185">Reference proteome</keyword>
<sequence>MSIPISASTVLLSRSLRPEAVGLSSTVNTLNRKHLIDSNPDSEHSFGISFQCEGLGLTRAVRDSNRGMVAVGVQFVMPGPT</sequence>
<protein>
    <submittedName>
        <fullName evidence="1">Uncharacterized protein</fullName>
    </submittedName>
</protein>
<dbReference type="Proteomes" id="UP001367508">
    <property type="component" value="Unassembled WGS sequence"/>
</dbReference>
<dbReference type="AlphaFoldDB" id="A0AAN9KYD4"/>
<dbReference type="EMBL" id="JAYMYQ010000006">
    <property type="protein sequence ID" value="KAK7324204.1"/>
    <property type="molecule type" value="Genomic_DNA"/>
</dbReference>
<gene>
    <name evidence="1" type="ORF">VNO77_27730</name>
</gene>
<evidence type="ECO:0000313" key="2">
    <source>
        <dbReference type="Proteomes" id="UP001367508"/>
    </source>
</evidence>
<proteinExistence type="predicted"/>
<reference evidence="1 2" key="1">
    <citation type="submission" date="2024-01" db="EMBL/GenBank/DDBJ databases">
        <title>The genomes of 5 underutilized Papilionoideae crops provide insights into root nodulation and disease resistanc.</title>
        <authorList>
            <person name="Jiang F."/>
        </authorList>
    </citation>
    <scope>NUCLEOTIDE SEQUENCE [LARGE SCALE GENOMIC DNA]</scope>
    <source>
        <strain evidence="1">LVBAO_FW01</strain>
        <tissue evidence="1">Leaves</tissue>
    </source>
</reference>
<accession>A0AAN9KYD4</accession>
<name>A0AAN9KYD4_CANGL</name>